<gene>
    <name evidence="2" type="ORF">PYW07_007677</name>
</gene>
<feature type="compositionally biased region" description="Basic and acidic residues" evidence="1">
    <location>
        <begin position="7"/>
        <end position="16"/>
    </location>
</feature>
<keyword evidence="3" id="KW-1185">Reference proteome</keyword>
<name>A0AAD7YQ89_MYTSE</name>
<feature type="region of interest" description="Disordered" evidence="1">
    <location>
        <begin position="1"/>
        <end position="34"/>
    </location>
</feature>
<dbReference type="Proteomes" id="UP001231518">
    <property type="component" value="Chromosome 20"/>
</dbReference>
<feature type="region of interest" description="Disordered" evidence="1">
    <location>
        <begin position="143"/>
        <end position="174"/>
    </location>
</feature>
<comment type="caution">
    <text evidence="2">The sequence shown here is derived from an EMBL/GenBank/DDBJ whole genome shotgun (WGS) entry which is preliminary data.</text>
</comment>
<sequence>MDPVLNELRRRAEEVKRRRGSSSESESSSTDSEEQFWKDQWDEHWMQKKFEALNSSLLRGDVVNMAAARPWGVPCGDPNQHDAPWGTCMLPAECDAEYRIYRGDYFCGRTAYICCALLVTNYDMYQGLDVSFEGSSFQTDSFEKKRDSKKKGKKSRDSKKRKRKNERERRKKKIAKSIRRIVSEIRSILTKAYRNGTAQRKKKTRELKKFIELMKKQYRKDRKAVVNVHEYELVKIDENLKKKLDKIKGVNEAYMTNDTFRDIVVNGTVNKEKLRTFLRQHPDLAEAFKHRRTGLNLKPGVALEQDSEVEEPESKEKKPKVLDYDLEYGMLYY</sequence>
<accession>A0AAD7YQ89</accession>
<evidence type="ECO:0000313" key="3">
    <source>
        <dbReference type="Proteomes" id="UP001231518"/>
    </source>
</evidence>
<evidence type="ECO:0000313" key="2">
    <source>
        <dbReference type="EMBL" id="KAJ8723697.1"/>
    </source>
</evidence>
<evidence type="ECO:0000256" key="1">
    <source>
        <dbReference type="SAM" id="MobiDB-lite"/>
    </source>
</evidence>
<proteinExistence type="predicted"/>
<organism evidence="2 3">
    <name type="scientific">Mythimna separata</name>
    <name type="common">Oriental armyworm</name>
    <name type="synonym">Pseudaletia separata</name>
    <dbReference type="NCBI Taxonomy" id="271217"/>
    <lineage>
        <taxon>Eukaryota</taxon>
        <taxon>Metazoa</taxon>
        <taxon>Ecdysozoa</taxon>
        <taxon>Arthropoda</taxon>
        <taxon>Hexapoda</taxon>
        <taxon>Insecta</taxon>
        <taxon>Pterygota</taxon>
        <taxon>Neoptera</taxon>
        <taxon>Endopterygota</taxon>
        <taxon>Lepidoptera</taxon>
        <taxon>Glossata</taxon>
        <taxon>Ditrysia</taxon>
        <taxon>Noctuoidea</taxon>
        <taxon>Noctuidae</taxon>
        <taxon>Noctuinae</taxon>
        <taxon>Hadenini</taxon>
        <taxon>Mythimna</taxon>
    </lineage>
</organism>
<protein>
    <submittedName>
        <fullName evidence="2">Uncharacterized protein</fullName>
    </submittedName>
</protein>
<dbReference type="AlphaFoldDB" id="A0AAD7YQ89"/>
<feature type="compositionally biased region" description="Basic residues" evidence="1">
    <location>
        <begin position="147"/>
        <end position="174"/>
    </location>
</feature>
<reference evidence="2" key="1">
    <citation type="submission" date="2023-03" db="EMBL/GenBank/DDBJ databases">
        <title>Chromosome-level genomes of two armyworms, Mythimna separata and Mythimna loreyi, provide insights into the biosynthesis and reception of sex pheromones.</title>
        <authorList>
            <person name="Zhao H."/>
        </authorList>
    </citation>
    <scope>NUCLEOTIDE SEQUENCE</scope>
    <source>
        <strain evidence="2">BeijingLab</strain>
        <tissue evidence="2">Pupa</tissue>
    </source>
</reference>
<dbReference type="EMBL" id="JARGEI010000011">
    <property type="protein sequence ID" value="KAJ8723697.1"/>
    <property type="molecule type" value="Genomic_DNA"/>
</dbReference>